<dbReference type="Pfam" id="PF15891">
    <property type="entry name" value="Nuc_deoxyri_tr2"/>
    <property type="match status" value="1"/>
</dbReference>
<feature type="compositionally biased region" description="Polar residues" evidence="1">
    <location>
        <begin position="65"/>
        <end position="78"/>
    </location>
</feature>
<feature type="region of interest" description="Disordered" evidence="1">
    <location>
        <begin position="65"/>
        <end position="117"/>
    </location>
</feature>
<organism evidence="2 3">
    <name type="scientific">Dothidotthia symphoricarpi CBS 119687</name>
    <dbReference type="NCBI Taxonomy" id="1392245"/>
    <lineage>
        <taxon>Eukaryota</taxon>
        <taxon>Fungi</taxon>
        <taxon>Dikarya</taxon>
        <taxon>Ascomycota</taxon>
        <taxon>Pezizomycotina</taxon>
        <taxon>Dothideomycetes</taxon>
        <taxon>Pleosporomycetidae</taxon>
        <taxon>Pleosporales</taxon>
        <taxon>Dothidotthiaceae</taxon>
        <taxon>Dothidotthia</taxon>
    </lineage>
</organism>
<evidence type="ECO:0000313" key="3">
    <source>
        <dbReference type="Proteomes" id="UP000799771"/>
    </source>
</evidence>
<accession>A0A6A6AQD6</accession>
<evidence type="ECO:0000313" key="2">
    <source>
        <dbReference type="EMBL" id="KAF2134212.1"/>
    </source>
</evidence>
<dbReference type="GeneID" id="54405087"/>
<dbReference type="EMBL" id="ML977498">
    <property type="protein sequence ID" value="KAF2134212.1"/>
    <property type="molecule type" value="Genomic_DNA"/>
</dbReference>
<dbReference type="Proteomes" id="UP000799771">
    <property type="component" value="Unassembled WGS sequence"/>
</dbReference>
<dbReference type="InterPro" id="IPR039470">
    <property type="entry name" value="Nuc_deoxyri_tr2"/>
</dbReference>
<dbReference type="AlphaFoldDB" id="A0A6A6AQD6"/>
<protein>
    <recommendedName>
        <fullName evidence="4">Nucleoside 2-deoxyribosyltransferase</fullName>
    </recommendedName>
</protein>
<gene>
    <name evidence="2" type="ORF">P153DRAFT_307193</name>
</gene>
<reference evidence="2" key="1">
    <citation type="journal article" date="2020" name="Stud. Mycol.">
        <title>101 Dothideomycetes genomes: a test case for predicting lifestyles and emergence of pathogens.</title>
        <authorList>
            <person name="Haridas S."/>
            <person name="Albert R."/>
            <person name="Binder M."/>
            <person name="Bloem J."/>
            <person name="Labutti K."/>
            <person name="Salamov A."/>
            <person name="Andreopoulos B."/>
            <person name="Baker S."/>
            <person name="Barry K."/>
            <person name="Bills G."/>
            <person name="Bluhm B."/>
            <person name="Cannon C."/>
            <person name="Castanera R."/>
            <person name="Culley D."/>
            <person name="Daum C."/>
            <person name="Ezra D."/>
            <person name="Gonzalez J."/>
            <person name="Henrissat B."/>
            <person name="Kuo A."/>
            <person name="Liang C."/>
            <person name="Lipzen A."/>
            <person name="Lutzoni F."/>
            <person name="Magnuson J."/>
            <person name="Mondo S."/>
            <person name="Nolan M."/>
            <person name="Ohm R."/>
            <person name="Pangilinan J."/>
            <person name="Park H.-J."/>
            <person name="Ramirez L."/>
            <person name="Alfaro M."/>
            <person name="Sun H."/>
            <person name="Tritt A."/>
            <person name="Yoshinaga Y."/>
            <person name="Zwiers L.-H."/>
            <person name="Turgeon B."/>
            <person name="Goodwin S."/>
            <person name="Spatafora J."/>
            <person name="Crous P."/>
            <person name="Grigoriev I."/>
        </authorList>
    </citation>
    <scope>NUCLEOTIDE SEQUENCE</scope>
    <source>
        <strain evidence="2">CBS 119687</strain>
    </source>
</reference>
<evidence type="ECO:0008006" key="4">
    <source>
        <dbReference type="Google" id="ProtNLM"/>
    </source>
</evidence>
<dbReference type="OrthoDB" id="2893324at2759"/>
<evidence type="ECO:0000256" key="1">
    <source>
        <dbReference type="SAM" id="MobiDB-lite"/>
    </source>
</evidence>
<sequence length="311" mass="34538">MLYTDLAQTPNLFPLPIHIPFAYCNKHSLLPSTIPQLLPPCNIHAIRNFFQSIVFAQEYIGQPSSHLPRSNTLASSSSTKEEQAQDQTTTMSKSDSKACPTCKRGIEDAPAKPAPKSTTVDIDGDIEDTLNQLPPLPTPLPKAHPDFIHCVPPQAPTYRKYSVFTAGSIEMGAAVQWQKHMAKFLSPLPVTVNNPRRGHWDPATTKEAKNEAFRHQVEWELSALEKATVICFFFDVNTKSPVTMLELGLWAHSGKVVVCCSKDFWRAGNIHIVCERYGIPFVESFEALVPAIKDMLVEKGMKLDADGNLID</sequence>
<dbReference type="Gene3D" id="3.40.50.450">
    <property type="match status" value="1"/>
</dbReference>
<keyword evidence="3" id="KW-1185">Reference proteome</keyword>
<dbReference type="RefSeq" id="XP_033528599.1">
    <property type="nucleotide sequence ID" value="XM_033664655.1"/>
</dbReference>
<proteinExistence type="predicted"/>
<name>A0A6A6AQD6_9PLEO</name>
<dbReference type="SUPFAM" id="SSF52309">
    <property type="entry name" value="N-(deoxy)ribosyltransferase-like"/>
    <property type="match status" value="1"/>
</dbReference>